<reference evidence="1 2" key="1">
    <citation type="journal article" date="2021" name="Elife">
        <title>Chloroplast acquisition without the gene transfer in kleptoplastic sea slugs, Plakobranchus ocellatus.</title>
        <authorList>
            <person name="Maeda T."/>
            <person name="Takahashi S."/>
            <person name="Yoshida T."/>
            <person name="Shimamura S."/>
            <person name="Takaki Y."/>
            <person name="Nagai Y."/>
            <person name="Toyoda A."/>
            <person name="Suzuki Y."/>
            <person name="Arimoto A."/>
            <person name="Ishii H."/>
            <person name="Satoh N."/>
            <person name="Nishiyama T."/>
            <person name="Hasebe M."/>
            <person name="Maruyama T."/>
            <person name="Minagawa J."/>
            <person name="Obokata J."/>
            <person name="Shigenobu S."/>
        </authorList>
    </citation>
    <scope>NUCLEOTIDE SEQUENCE [LARGE SCALE GENOMIC DNA]</scope>
</reference>
<evidence type="ECO:0000313" key="1">
    <source>
        <dbReference type="EMBL" id="GFN87630.1"/>
    </source>
</evidence>
<sequence>MVTELLDEYKWSVLGHLRYFPDLGLCNAWLFPKTKEHLCGHGFESDEDITFVTKESIRWLDKDFYVTAFDSWLRRVQKIIDNDSCYVD</sequence>
<proteinExistence type="predicted"/>
<evidence type="ECO:0000313" key="2">
    <source>
        <dbReference type="Proteomes" id="UP000735302"/>
    </source>
</evidence>
<dbReference type="AlphaFoldDB" id="A0AAV3YVZ1"/>
<dbReference type="InterPro" id="IPR036397">
    <property type="entry name" value="RNaseH_sf"/>
</dbReference>
<gene>
    <name evidence="1" type="ORF">PoB_001413600</name>
</gene>
<dbReference type="Proteomes" id="UP000735302">
    <property type="component" value="Unassembled WGS sequence"/>
</dbReference>
<name>A0AAV3YVZ1_9GAST</name>
<dbReference type="GO" id="GO:0003676">
    <property type="term" value="F:nucleic acid binding"/>
    <property type="evidence" value="ECO:0007669"/>
    <property type="project" value="InterPro"/>
</dbReference>
<accession>A0AAV3YVZ1</accession>
<keyword evidence="2" id="KW-1185">Reference proteome</keyword>
<dbReference type="Gene3D" id="3.30.420.10">
    <property type="entry name" value="Ribonuclease H-like superfamily/Ribonuclease H"/>
    <property type="match status" value="1"/>
</dbReference>
<protein>
    <submittedName>
        <fullName evidence="1">Histone-lysine N-methyltransferase SETMAR</fullName>
    </submittedName>
</protein>
<dbReference type="EMBL" id="BLXT01001760">
    <property type="protein sequence ID" value="GFN87630.1"/>
    <property type="molecule type" value="Genomic_DNA"/>
</dbReference>
<comment type="caution">
    <text evidence="1">The sequence shown here is derived from an EMBL/GenBank/DDBJ whole genome shotgun (WGS) entry which is preliminary data.</text>
</comment>
<organism evidence="1 2">
    <name type="scientific">Plakobranchus ocellatus</name>
    <dbReference type="NCBI Taxonomy" id="259542"/>
    <lineage>
        <taxon>Eukaryota</taxon>
        <taxon>Metazoa</taxon>
        <taxon>Spiralia</taxon>
        <taxon>Lophotrochozoa</taxon>
        <taxon>Mollusca</taxon>
        <taxon>Gastropoda</taxon>
        <taxon>Heterobranchia</taxon>
        <taxon>Euthyneura</taxon>
        <taxon>Panpulmonata</taxon>
        <taxon>Sacoglossa</taxon>
        <taxon>Placobranchoidea</taxon>
        <taxon>Plakobranchidae</taxon>
        <taxon>Plakobranchus</taxon>
    </lineage>
</organism>